<feature type="transmembrane region" description="Helical" evidence="1">
    <location>
        <begin position="25"/>
        <end position="44"/>
    </location>
</feature>
<dbReference type="EMBL" id="REGN01000432">
    <property type="protein sequence ID" value="RNA41947.1"/>
    <property type="molecule type" value="Genomic_DNA"/>
</dbReference>
<name>A0A3M7T1X4_BRAPC</name>
<dbReference type="AlphaFoldDB" id="A0A3M7T1X4"/>
<keyword evidence="1" id="KW-0812">Transmembrane</keyword>
<proteinExistence type="predicted"/>
<keyword evidence="3" id="KW-1185">Reference proteome</keyword>
<keyword evidence="1" id="KW-0472">Membrane</keyword>
<organism evidence="2 3">
    <name type="scientific">Brachionus plicatilis</name>
    <name type="common">Marine rotifer</name>
    <name type="synonym">Brachionus muelleri</name>
    <dbReference type="NCBI Taxonomy" id="10195"/>
    <lineage>
        <taxon>Eukaryota</taxon>
        <taxon>Metazoa</taxon>
        <taxon>Spiralia</taxon>
        <taxon>Gnathifera</taxon>
        <taxon>Rotifera</taxon>
        <taxon>Eurotatoria</taxon>
        <taxon>Monogononta</taxon>
        <taxon>Pseudotrocha</taxon>
        <taxon>Ploima</taxon>
        <taxon>Brachionidae</taxon>
        <taxon>Brachionus</taxon>
    </lineage>
</organism>
<sequence>MGHDDFVNNCLPKDEIKEKICDQNFYFVISQYFYLLCILAICNFTPRSFFINSPQILHGTGFECLLKAFFTIISVSFEIDNPAMACSL</sequence>
<comment type="caution">
    <text evidence="2">The sequence shown here is derived from an EMBL/GenBank/DDBJ whole genome shotgun (WGS) entry which is preliminary data.</text>
</comment>
<accession>A0A3M7T1X4</accession>
<gene>
    <name evidence="2" type="ORF">BpHYR1_047424</name>
</gene>
<reference evidence="2 3" key="1">
    <citation type="journal article" date="2018" name="Sci. Rep.">
        <title>Genomic signatures of local adaptation to the degree of environmental predictability in rotifers.</title>
        <authorList>
            <person name="Franch-Gras L."/>
            <person name="Hahn C."/>
            <person name="Garcia-Roger E.M."/>
            <person name="Carmona M.J."/>
            <person name="Serra M."/>
            <person name="Gomez A."/>
        </authorList>
    </citation>
    <scope>NUCLEOTIDE SEQUENCE [LARGE SCALE GENOMIC DNA]</scope>
    <source>
        <strain evidence="2">HYR1</strain>
    </source>
</reference>
<protein>
    <submittedName>
        <fullName evidence="2">Uncharacterized protein</fullName>
    </submittedName>
</protein>
<evidence type="ECO:0000313" key="3">
    <source>
        <dbReference type="Proteomes" id="UP000276133"/>
    </source>
</evidence>
<evidence type="ECO:0000313" key="2">
    <source>
        <dbReference type="EMBL" id="RNA41947.1"/>
    </source>
</evidence>
<dbReference type="Proteomes" id="UP000276133">
    <property type="component" value="Unassembled WGS sequence"/>
</dbReference>
<keyword evidence="1" id="KW-1133">Transmembrane helix</keyword>
<evidence type="ECO:0000256" key="1">
    <source>
        <dbReference type="SAM" id="Phobius"/>
    </source>
</evidence>